<reference evidence="1 2" key="1">
    <citation type="journal article" date="2009" name="Appl. Environ. Microbiol.">
        <title>Genomic analysis of 'Elusimicrobium minutum,' the first cultivated representative of the phylum 'Elusimicrobia' (formerly termite group 1).</title>
        <authorList>
            <person name="Herlemann D.P.R."/>
            <person name="Geissinger O."/>
            <person name="Ikeda-Ohtsubo W."/>
            <person name="Kunin V."/>
            <person name="Sun H."/>
            <person name="Lapidus A."/>
            <person name="Hugenholtz P."/>
            <person name="Brune A."/>
        </authorList>
    </citation>
    <scope>NUCLEOTIDE SEQUENCE [LARGE SCALE GENOMIC DNA]</scope>
    <source>
        <strain evidence="1 2">Pei191</strain>
    </source>
</reference>
<dbReference type="HOGENOM" id="CLU_2537242_0_0_0"/>
<dbReference type="RefSeq" id="WP_012415153.1">
    <property type="nucleotide sequence ID" value="NC_010644.1"/>
</dbReference>
<organism evidence="1 2">
    <name type="scientific">Elusimicrobium minutum (strain Pei191)</name>
    <dbReference type="NCBI Taxonomy" id="445932"/>
    <lineage>
        <taxon>Bacteria</taxon>
        <taxon>Pseudomonadati</taxon>
        <taxon>Elusimicrobiota</taxon>
        <taxon>Elusimicrobia</taxon>
        <taxon>Elusimicrobiales</taxon>
        <taxon>Elusimicrobiaceae</taxon>
        <taxon>Elusimicrobium</taxon>
    </lineage>
</organism>
<keyword evidence="2" id="KW-1185">Reference proteome</keyword>
<protein>
    <submittedName>
        <fullName evidence="1">Uncharacterized protein</fullName>
    </submittedName>
</protein>
<evidence type="ECO:0000313" key="2">
    <source>
        <dbReference type="Proteomes" id="UP000001029"/>
    </source>
</evidence>
<evidence type="ECO:0000313" key="1">
    <source>
        <dbReference type="EMBL" id="ACC98538.1"/>
    </source>
</evidence>
<accession>B2KDE2</accession>
<proteinExistence type="predicted"/>
<dbReference type="Proteomes" id="UP000001029">
    <property type="component" value="Chromosome"/>
</dbReference>
<dbReference type="EMBL" id="CP001055">
    <property type="protein sequence ID" value="ACC98538.1"/>
    <property type="molecule type" value="Genomic_DNA"/>
</dbReference>
<dbReference type="KEGG" id="emi:Emin_0985"/>
<name>B2KDE2_ELUMP</name>
<dbReference type="STRING" id="445932.Emin_0985"/>
<gene>
    <name evidence="1" type="ordered locus">Emin_0985</name>
</gene>
<dbReference type="AlphaFoldDB" id="B2KDE2"/>
<sequence>MKKYLTHFLIKTLSRVDYTFKAPLKIDVWVLVGPDGMDWDCEEISIRHIGKGILNYGPVYPMLRHIGDTKDLLRLFWAYLIRD</sequence>